<dbReference type="Proteomes" id="UP000283569">
    <property type="component" value="Unassembled WGS sequence"/>
</dbReference>
<dbReference type="EMBL" id="MRDB01000022">
    <property type="protein sequence ID" value="RKL38791.1"/>
    <property type="molecule type" value="Genomic_DNA"/>
</dbReference>
<proteinExistence type="predicted"/>
<name>A0A420TB93_GIBIN</name>
<reference evidence="1 2" key="1">
    <citation type="journal article" date="2018" name="Sci. Rep.">
        <title>Characterisation of pathogen-specific regions and novel effector candidates in Fusarium oxysporum f. sp. cepae.</title>
        <authorList>
            <person name="Armitage A.D."/>
            <person name="Taylor A."/>
            <person name="Sobczyk M.K."/>
            <person name="Baxter L."/>
            <person name="Greenfield B.P."/>
            <person name="Bates H.J."/>
            <person name="Wilson F."/>
            <person name="Jackson A.C."/>
            <person name="Ott S."/>
            <person name="Harrison R.J."/>
            <person name="Clarkson J.P."/>
        </authorList>
    </citation>
    <scope>NUCLEOTIDE SEQUENCE [LARGE SCALE GENOMIC DNA]</scope>
    <source>
        <strain evidence="1 2">Fp_A8</strain>
    </source>
</reference>
<accession>A0A420TB93</accession>
<organism evidence="1 2">
    <name type="scientific">Gibberella intermedia</name>
    <name type="common">Bulb rot disease fungus</name>
    <name type="synonym">Fusarium proliferatum</name>
    <dbReference type="NCBI Taxonomy" id="948311"/>
    <lineage>
        <taxon>Eukaryota</taxon>
        <taxon>Fungi</taxon>
        <taxon>Dikarya</taxon>
        <taxon>Ascomycota</taxon>
        <taxon>Pezizomycotina</taxon>
        <taxon>Sordariomycetes</taxon>
        <taxon>Hypocreomycetidae</taxon>
        <taxon>Hypocreales</taxon>
        <taxon>Nectriaceae</taxon>
        <taxon>Fusarium</taxon>
        <taxon>Fusarium fujikuroi species complex</taxon>
    </lineage>
</organism>
<comment type="caution">
    <text evidence="1">The sequence shown here is derived from an EMBL/GenBank/DDBJ whole genome shotgun (WGS) entry which is preliminary data.</text>
</comment>
<evidence type="ECO:0000313" key="1">
    <source>
        <dbReference type="EMBL" id="RKL38791.1"/>
    </source>
</evidence>
<sequence length="120" mass="13325">MTAVKAIPSPLSRSGRTYPGPMGLWLLLNNYTRLRVLHQVWSLTEDFPEVARPPILLNELQEPISFEVDRQAAKPFTIGHQNNAAMPWGREAALGVEQGNGNLIFTGGLVDTETQMIREA</sequence>
<evidence type="ECO:0000313" key="2">
    <source>
        <dbReference type="Proteomes" id="UP000283569"/>
    </source>
</evidence>
<protein>
    <submittedName>
        <fullName evidence="1">Uncharacterized protein</fullName>
    </submittedName>
</protein>
<dbReference type="AlphaFoldDB" id="A0A420TB93"/>
<gene>
    <name evidence="1" type="ORF">BFJ72_g6921</name>
</gene>